<keyword evidence="2 3" id="KW-0378">Hydrolase</keyword>
<dbReference type="InterPro" id="IPR023214">
    <property type="entry name" value="HAD_sf"/>
</dbReference>
<dbReference type="InterPro" id="IPR036412">
    <property type="entry name" value="HAD-like_sf"/>
</dbReference>
<dbReference type="Pfam" id="PF00702">
    <property type="entry name" value="Hydrolase"/>
    <property type="match status" value="1"/>
</dbReference>
<reference evidence="4 6" key="2">
    <citation type="submission" date="2019-07" db="EMBL/GenBank/DDBJ databases">
        <title>Genomic Encyclopedia of Archaeal and Bacterial Type Strains, Phase II (KMG-II): from individual species to whole genera.</title>
        <authorList>
            <person name="Goeker M."/>
        </authorList>
    </citation>
    <scope>NUCLEOTIDE SEQUENCE [LARGE SCALE GENOMIC DNA]</scope>
    <source>
        <strain evidence="4 6">DSM 3754</strain>
    </source>
</reference>
<dbReference type="RefSeq" id="WP_049892512.1">
    <property type="nucleotide sequence ID" value="NZ_VRYN01000001.1"/>
</dbReference>
<dbReference type="AlphaFoldDB" id="A0A4D6GU02"/>
<dbReference type="PANTHER" id="PTHR43316">
    <property type="entry name" value="HYDROLASE, HALOACID DELAHOGENASE-RELATED"/>
    <property type="match status" value="1"/>
</dbReference>
<sequence>MSTSFDLFGTLVDAPRPEAPATAVADALAAAGVRVPDDWTAAYRQPHADHAPGMERSLSAHVADALESRGVEAPSDTVRAATLAAFETPVQRRPGAAAAVEAAAERGPVAVLSNCSVPGLAERALSQAGLADRFDAVVTSVGCGWRKPHANAFQAVADALDAPPETLVHIGDDPEADGGITAVGGRAVLLTETPLQAVPAALDDA</sequence>
<dbReference type="Proteomes" id="UP000323075">
    <property type="component" value="Unassembled WGS sequence"/>
</dbReference>
<gene>
    <name evidence="4" type="ORF">APQ99_00088</name>
    <name evidence="3" type="ORF">HBSAL_08320</name>
</gene>
<reference evidence="3 5" key="1">
    <citation type="journal article" date="2019" name="Microbiol. Resour. Announc.">
        <title>The Genome Sequence of the Halobacterium salinarum Type Strain Is Closely Related to That of Laboratory Strains NRC-1 and R1.</title>
        <authorList>
            <person name="Pfeiffer F."/>
            <person name="Marchfelder A."/>
            <person name="Habermann B."/>
            <person name="Dyall-Smith M.L."/>
        </authorList>
    </citation>
    <scope>NUCLEOTIDE SEQUENCE [LARGE SCALE GENOMIC DNA]</scope>
    <source>
        <strain evidence="3">91-R6</strain>
        <strain evidence="5">ATCC 33171 / DSM 3754 / JCM 8978 / NBRC 102687 / NCIMB 764 / 91-R6</strain>
    </source>
</reference>
<dbReference type="InterPro" id="IPR006439">
    <property type="entry name" value="HAD-SF_hydro_IA"/>
</dbReference>
<protein>
    <submittedName>
        <fullName evidence="3">HAD superfamily hydrolase</fullName>
    </submittedName>
    <submittedName>
        <fullName evidence="4">Putative hydrolase of the HAD superfamily</fullName>
    </submittedName>
</protein>
<comment type="similarity">
    <text evidence="1">Belongs to the HAD-like hydrolase superfamily.</text>
</comment>
<dbReference type="EMBL" id="VRYN01000001">
    <property type="protein sequence ID" value="TYO81583.1"/>
    <property type="molecule type" value="Genomic_DNA"/>
</dbReference>
<dbReference type="InterPro" id="IPR051540">
    <property type="entry name" value="S-2-haloacid_dehalogenase"/>
</dbReference>
<evidence type="ECO:0000256" key="1">
    <source>
        <dbReference type="ARBA" id="ARBA00007958"/>
    </source>
</evidence>
<dbReference type="PANTHER" id="PTHR43316:SF3">
    <property type="entry name" value="HALOACID DEHALOGENASE, TYPE II (AFU_ORTHOLOGUE AFUA_2G07750)-RELATED"/>
    <property type="match status" value="1"/>
</dbReference>
<organism evidence="3 5">
    <name type="scientific">Halobacterium salinarum (strain ATCC 33171 / DSM 3754 / JCM 8978 / NBRC 102687 / NCIMB 764 / 91-R6)</name>
    <dbReference type="NCBI Taxonomy" id="2597657"/>
    <lineage>
        <taxon>Archaea</taxon>
        <taxon>Methanobacteriati</taxon>
        <taxon>Methanobacteriota</taxon>
        <taxon>Stenosarchaea group</taxon>
        <taxon>Halobacteria</taxon>
        <taxon>Halobacteriales</taxon>
        <taxon>Halobacteriaceae</taxon>
        <taxon>Halobacterium</taxon>
    </lineage>
</organism>
<evidence type="ECO:0000313" key="6">
    <source>
        <dbReference type="Proteomes" id="UP000323075"/>
    </source>
</evidence>
<reference evidence="3" key="3">
    <citation type="journal article" name="MicrobiologyOpen">
        <title>Whole-genome comparison between the type strain of Halobacterium salinarum (DSM 3754(T)) and the laboratory strains R1 and NRC-1.</title>
        <authorList>
            <person name="Pfeiffer F."/>
            <person name="Losensky G."/>
            <person name="Marchfelder A."/>
            <person name="Habermann B."/>
            <person name="Dyall-Smith M."/>
        </authorList>
    </citation>
    <scope>NUCLEOTIDE SEQUENCE</scope>
    <source>
        <strain evidence="3">91-R6</strain>
    </source>
</reference>
<evidence type="ECO:0000313" key="4">
    <source>
        <dbReference type="EMBL" id="TYO81583.1"/>
    </source>
</evidence>
<dbReference type="GeneID" id="68694267"/>
<dbReference type="Proteomes" id="UP000296216">
    <property type="component" value="Chromosome"/>
</dbReference>
<dbReference type="SUPFAM" id="SSF56784">
    <property type="entry name" value="HAD-like"/>
    <property type="match status" value="1"/>
</dbReference>
<evidence type="ECO:0000256" key="2">
    <source>
        <dbReference type="ARBA" id="ARBA00022801"/>
    </source>
</evidence>
<dbReference type="GO" id="GO:0016787">
    <property type="term" value="F:hydrolase activity"/>
    <property type="evidence" value="ECO:0007669"/>
    <property type="project" value="UniProtKB-KW"/>
</dbReference>
<name>A0A4D6GU02_HALS9</name>
<dbReference type="EMBL" id="CP038631">
    <property type="protein sequence ID" value="QCC45314.1"/>
    <property type="molecule type" value="Genomic_DNA"/>
</dbReference>
<proteinExistence type="inferred from homology"/>
<evidence type="ECO:0000313" key="3">
    <source>
        <dbReference type="EMBL" id="QCC45314.1"/>
    </source>
</evidence>
<dbReference type="NCBIfam" id="TIGR01549">
    <property type="entry name" value="HAD-SF-IA-v1"/>
    <property type="match status" value="1"/>
</dbReference>
<dbReference type="Gene3D" id="3.40.50.1000">
    <property type="entry name" value="HAD superfamily/HAD-like"/>
    <property type="match status" value="1"/>
</dbReference>
<evidence type="ECO:0000313" key="5">
    <source>
        <dbReference type="Proteomes" id="UP000296216"/>
    </source>
</evidence>
<accession>A0A4D6GU02</accession>